<keyword evidence="10" id="KW-1185">Reference proteome</keyword>
<evidence type="ECO:0000256" key="6">
    <source>
        <dbReference type="ARBA" id="ARBA00044735"/>
    </source>
</evidence>
<evidence type="ECO:0000256" key="5">
    <source>
        <dbReference type="ARBA" id="ARBA00026235"/>
    </source>
</evidence>
<reference evidence="9 10" key="1">
    <citation type="submission" date="2024-02" db="EMBL/GenBank/DDBJ databases">
        <title>Chromosome-scale genome assembly of the rough periwinkle Littorina saxatilis.</title>
        <authorList>
            <person name="De Jode A."/>
            <person name="Faria R."/>
            <person name="Formenti G."/>
            <person name="Sims Y."/>
            <person name="Smith T.P."/>
            <person name="Tracey A."/>
            <person name="Wood J.M.D."/>
            <person name="Zagrodzka Z.B."/>
            <person name="Johannesson K."/>
            <person name="Butlin R.K."/>
            <person name="Leder E.H."/>
        </authorList>
    </citation>
    <scope>NUCLEOTIDE SEQUENCE [LARGE SCALE GENOMIC DNA]</scope>
    <source>
        <strain evidence="9">Snail1</strain>
        <tissue evidence="9">Muscle</tissue>
    </source>
</reference>
<comment type="similarity">
    <text evidence="2">Belongs to the complex I LYR family.</text>
</comment>
<sequence>MASSGINGTLSLKRFLLRSEVLRLYRDMLRTLKRIPSQDQRKDLQQWIRTDFDNNKHHTEEAAIKMMITKGRMSLKELEQSLDLVT</sequence>
<evidence type="ECO:0000256" key="1">
    <source>
        <dbReference type="ARBA" id="ARBA00004173"/>
    </source>
</evidence>
<dbReference type="GO" id="GO:0005739">
    <property type="term" value="C:mitochondrion"/>
    <property type="evidence" value="ECO:0007669"/>
    <property type="project" value="UniProtKB-SubCell"/>
</dbReference>
<dbReference type="Proteomes" id="UP001374579">
    <property type="component" value="Unassembled WGS sequence"/>
</dbReference>
<dbReference type="AlphaFoldDB" id="A0AAN9GGN5"/>
<keyword evidence="3" id="KW-0809">Transit peptide</keyword>
<organism evidence="9 10">
    <name type="scientific">Littorina saxatilis</name>
    <dbReference type="NCBI Taxonomy" id="31220"/>
    <lineage>
        <taxon>Eukaryota</taxon>
        <taxon>Metazoa</taxon>
        <taxon>Spiralia</taxon>
        <taxon>Lophotrochozoa</taxon>
        <taxon>Mollusca</taxon>
        <taxon>Gastropoda</taxon>
        <taxon>Caenogastropoda</taxon>
        <taxon>Littorinimorpha</taxon>
        <taxon>Littorinoidea</taxon>
        <taxon>Littorinidae</taxon>
        <taxon>Littorina</taxon>
    </lineage>
</organism>
<evidence type="ECO:0000313" key="9">
    <source>
        <dbReference type="EMBL" id="KAK7107179.1"/>
    </source>
</evidence>
<evidence type="ECO:0000313" key="10">
    <source>
        <dbReference type="Proteomes" id="UP001374579"/>
    </source>
</evidence>
<evidence type="ECO:0000313" key="8">
    <source>
        <dbReference type="EMBL" id="KAK7089394.1"/>
    </source>
</evidence>
<comment type="function">
    <text evidence="6">Involved in efficient integration of the N-module into mitochondrial respiratory chain complex I.</text>
</comment>
<comment type="subcellular location">
    <subcellularLocation>
        <location evidence="1">Mitochondrion</location>
    </subcellularLocation>
</comment>
<dbReference type="PANTHER" id="PTHR13675:SF0">
    <property type="entry name" value="LYR MOTIF-CONTAINING PROTEIN 2"/>
    <property type="match status" value="1"/>
</dbReference>
<gene>
    <name evidence="9" type="ORF">V1264_015139</name>
    <name evidence="8" type="ORF">V1264_024251</name>
</gene>
<dbReference type="Pfam" id="PF05347">
    <property type="entry name" value="Complex1_LYR"/>
    <property type="match status" value="1"/>
</dbReference>
<dbReference type="InterPro" id="IPR008011">
    <property type="entry name" value="Complex1_LYR_dom"/>
</dbReference>
<evidence type="ECO:0000256" key="4">
    <source>
        <dbReference type="ARBA" id="ARBA00023128"/>
    </source>
</evidence>
<dbReference type="CDD" id="cd20262">
    <property type="entry name" value="Complex1_LYR_LYRM2"/>
    <property type="match status" value="1"/>
</dbReference>
<evidence type="ECO:0000256" key="3">
    <source>
        <dbReference type="ARBA" id="ARBA00022946"/>
    </source>
</evidence>
<evidence type="ECO:0000256" key="2">
    <source>
        <dbReference type="ARBA" id="ARBA00009508"/>
    </source>
</evidence>
<dbReference type="PANTHER" id="PTHR13675">
    <property type="entry name" value="LYR MOTIF-CONTAINING PROTEIN 2"/>
    <property type="match status" value="1"/>
</dbReference>
<name>A0AAN9GGN5_9CAEN</name>
<keyword evidence="4" id="KW-0496">Mitochondrion</keyword>
<dbReference type="EMBL" id="JBAMIC010001917">
    <property type="protein sequence ID" value="KAK7089394.1"/>
    <property type="molecule type" value="Genomic_DNA"/>
</dbReference>
<proteinExistence type="inferred from homology"/>
<evidence type="ECO:0000259" key="7">
    <source>
        <dbReference type="Pfam" id="PF05347"/>
    </source>
</evidence>
<dbReference type="InterPro" id="IPR045293">
    <property type="entry name" value="Complex1_LYR_LYRM2"/>
</dbReference>
<protein>
    <recommendedName>
        <fullName evidence="5">LYR motif-containing protein 2</fullName>
    </recommendedName>
</protein>
<feature type="domain" description="Complex 1 LYR protein" evidence="7">
    <location>
        <begin position="20"/>
        <end position="77"/>
    </location>
</feature>
<dbReference type="EMBL" id="JBAMIC010000004">
    <property type="protein sequence ID" value="KAK7107179.1"/>
    <property type="molecule type" value="Genomic_DNA"/>
</dbReference>
<accession>A0AAN9GGN5</accession>
<comment type="caution">
    <text evidence="9">The sequence shown here is derived from an EMBL/GenBank/DDBJ whole genome shotgun (WGS) entry which is preliminary data.</text>
</comment>